<dbReference type="Proteomes" id="UP000653644">
    <property type="component" value="Unassembled WGS sequence"/>
</dbReference>
<dbReference type="RefSeq" id="WP_189892695.1">
    <property type="nucleotide sequence ID" value="NZ_BMVN01000035.1"/>
</dbReference>
<evidence type="ECO:0008006" key="3">
    <source>
        <dbReference type="Google" id="ProtNLM"/>
    </source>
</evidence>
<protein>
    <recommendedName>
        <fullName evidence="3">WXG100 family type VII secretion target</fullName>
    </recommendedName>
</protein>
<organism evidence="1 2">
    <name type="scientific">Streptomyces canarius</name>
    <dbReference type="NCBI Taxonomy" id="285453"/>
    <lineage>
        <taxon>Bacteria</taxon>
        <taxon>Bacillati</taxon>
        <taxon>Actinomycetota</taxon>
        <taxon>Actinomycetes</taxon>
        <taxon>Kitasatosporales</taxon>
        <taxon>Streptomycetaceae</taxon>
        <taxon>Streptomyces</taxon>
    </lineage>
</organism>
<dbReference type="EMBL" id="BMVN01000035">
    <property type="protein sequence ID" value="GHA55297.1"/>
    <property type="molecule type" value="Genomic_DNA"/>
</dbReference>
<sequence length="102" mass="11063">MPDGSSFSITYGQAEEAHQVLVQATNSIGQQINDLQSRVSQVIQNIDGDMARSYHAEHVKWMQLVGKMGDTLSTGTTTLATSAEEYQLTDRTEGAKWESAGG</sequence>
<evidence type="ECO:0000313" key="1">
    <source>
        <dbReference type="EMBL" id="GHA55297.1"/>
    </source>
</evidence>
<gene>
    <name evidence="1" type="ORF">GCM10010345_69930</name>
</gene>
<dbReference type="Pfam" id="PF06013">
    <property type="entry name" value="WXG100"/>
    <property type="match status" value="1"/>
</dbReference>
<accession>A0ABQ3D5B6</accession>
<evidence type="ECO:0000313" key="2">
    <source>
        <dbReference type="Proteomes" id="UP000653644"/>
    </source>
</evidence>
<comment type="caution">
    <text evidence="1">The sequence shown here is derived from an EMBL/GenBank/DDBJ whole genome shotgun (WGS) entry which is preliminary data.</text>
</comment>
<name>A0ABQ3D5B6_9ACTN</name>
<dbReference type="Gene3D" id="1.10.287.1060">
    <property type="entry name" value="ESAT-6-like"/>
    <property type="match status" value="1"/>
</dbReference>
<keyword evidence="2" id="KW-1185">Reference proteome</keyword>
<dbReference type="InterPro" id="IPR036689">
    <property type="entry name" value="ESAT-6-like_sf"/>
</dbReference>
<proteinExistence type="predicted"/>
<dbReference type="InterPro" id="IPR010310">
    <property type="entry name" value="T7SS_ESAT-6-like"/>
</dbReference>
<dbReference type="SUPFAM" id="SSF140453">
    <property type="entry name" value="EsxAB dimer-like"/>
    <property type="match status" value="1"/>
</dbReference>
<reference evidence="2" key="1">
    <citation type="journal article" date="2019" name="Int. J. Syst. Evol. Microbiol.">
        <title>The Global Catalogue of Microorganisms (GCM) 10K type strain sequencing project: providing services to taxonomists for standard genome sequencing and annotation.</title>
        <authorList>
            <consortium name="The Broad Institute Genomics Platform"/>
            <consortium name="The Broad Institute Genome Sequencing Center for Infectious Disease"/>
            <person name="Wu L."/>
            <person name="Ma J."/>
        </authorList>
    </citation>
    <scope>NUCLEOTIDE SEQUENCE [LARGE SCALE GENOMIC DNA]</scope>
    <source>
        <strain evidence="2">JCM 4733</strain>
    </source>
</reference>